<keyword evidence="2" id="KW-1185">Reference proteome</keyword>
<protein>
    <submittedName>
        <fullName evidence="1">Uncharacterized protein</fullName>
    </submittedName>
</protein>
<dbReference type="EMBL" id="JAQQWI010000018">
    <property type="protein sequence ID" value="KAK8001654.1"/>
    <property type="molecule type" value="Genomic_DNA"/>
</dbReference>
<evidence type="ECO:0000313" key="1">
    <source>
        <dbReference type="EMBL" id="KAK8001654.1"/>
    </source>
</evidence>
<gene>
    <name evidence="1" type="ORF">PG991_013876</name>
</gene>
<organism evidence="1 2">
    <name type="scientific">Apiospora marii</name>
    <dbReference type="NCBI Taxonomy" id="335849"/>
    <lineage>
        <taxon>Eukaryota</taxon>
        <taxon>Fungi</taxon>
        <taxon>Dikarya</taxon>
        <taxon>Ascomycota</taxon>
        <taxon>Pezizomycotina</taxon>
        <taxon>Sordariomycetes</taxon>
        <taxon>Xylariomycetidae</taxon>
        <taxon>Amphisphaeriales</taxon>
        <taxon>Apiosporaceae</taxon>
        <taxon>Apiospora</taxon>
    </lineage>
</organism>
<proteinExistence type="predicted"/>
<accession>A0ABR1R7D1</accession>
<reference evidence="1 2" key="1">
    <citation type="submission" date="2023-01" db="EMBL/GenBank/DDBJ databases">
        <title>Analysis of 21 Apiospora genomes using comparative genomics revels a genus with tremendous synthesis potential of carbohydrate active enzymes and secondary metabolites.</title>
        <authorList>
            <person name="Sorensen T."/>
        </authorList>
    </citation>
    <scope>NUCLEOTIDE SEQUENCE [LARGE SCALE GENOMIC DNA]</scope>
    <source>
        <strain evidence="1 2">CBS 20057</strain>
    </source>
</reference>
<name>A0ABR1R7D1_9PEZI</name>
<dbReference type="Proteomes" id="UP001396898">
    <property type="component" value="Unassembled WGS sequence"/>
</dbReference>
<comment type="caution">
    <text evidence="1">The sequence shown here is derived from an EMBL/GenBank/DDBJ whole genome shotgun (WGS) entry which is preliminary data.</text>
</comment>
<sequence length="536" mass="61567">MDNQRSVESGLAAPGRTLVAGSQAHIPALLRIPQEIRDQIYSYFVTIGQDYDHEGALYHAGETIDVTILHINREIREEAWESLVRKNLWVRVTIPASEQLGPFDLGIPYNQVPEEHFKRLVAKADIHLSLGLAYENNDSSDLDGNESSDSFLFAYHPFHYNYLLQRLAENFLERSSIAIQLTPATLINSSMFTKLLEPLCVLRNMRNVSFDGVELCPALQSLARDMKRSLIIRDKGQTEDRVDMIELIEIQQFYQRRGRNAESQGRYSNAMCYYKAGYYATDISPDTASHMEGSPEYSTCCNIDTEFNIDFSRSLHRYVTQLEKSVPNHTLEDHMKAETIDESITACCSALNFVGISDCQRREAHLYRAFALFRVAEYLRTLPEPDRQSSSYGPRSYYNYYSQLPHPDSREAAYAAAARDLFYAKNVTPSHDILADLEEEDKAMYRKLGFFTGPGYPIASHEVPLLGTWSGDPTLWASWKRRAPRRYLLMKLFRLRLNQEPDDKVEDMEVLKKHYAAEGITWSWEDGHLRITSTTW</sequence>
<evidence type="ECO:0000313" key="2">
    <source>
        <dbReference type="Proteomes" id="UP001396898"/>
    </source>
</evidence>